<keyword evidence="2" id="KW-0964">Secreted</keyword>
<dbReference type="KEGG" id="aoi:AORI_4630"/>
<dbReference type="HOGENOM" id="CLU_475576_0_0_11"/>
<dbReference type="SUPFAM" id="SSF49478">
    <property type="entry name" value="Cna protein B-type domain"/>
    <property type="match status" value="1"/>
</dbReference>
<dbReference type="PATRIC" id="fig|1156913.3.peg.4704"/>
<name>R4SV09_9PSEU</name>
<proteinExistence type="predicted"/>
<dbReference type="AlphaFoldDB" id="R4SV09"/>
<keyword evidence="4" id="KW-1133">Transmembrane helix</keyword>
<keyword evidence="7" id="KW-1185">Reference proteome</keyword>
<dbReference type="GO" id="GO:0005975">
    <property type="term" value="P:carbohydrate metabolic process"/>
    <property type="evidence" value="ECO:0007669"/>
    <property type="project" value="UniProtKB-ARBA"/>
</dbReference>
<dbReference type="Pfam" id="PF17210">
    <property type="entry name" value="SdrD_B"/>
    <property type="match status" value="1"/>
</dbReference>
<dbReference type="GO" id="GO:0005576">
    <property type="term" value="C:extracellular region"/>
    <property type="evidence" value="ECO:0007669"/>
    <property type="project" value="UniProtKB-SubCell"/>
</dbReference>
<evidence type="ECO:0000313" key="7">
    <source>
        <dbReference type="Proteomes" id="UP000013968"/>
    </source>
</evidence>
<reference evidence="6 7" key="1">
    <citation type="journal article" date="2013" name="BMC Genomics">
        <title>ContigScape: a Cytoscape plugin facilitating microbial genome gap closing.</title>
        <authorList>
            <person name="Tang B."/>
            <person name="Wang Q."/>
            <person name="Yang M."/>
            <person name="Xie F."/>
            <person name="Zhu Y."/>
            <person name="Zhuo Y."/>
            <person name="Wang S."/>
            <person name="Gao H."/>
            <person name="Ding X."/>
            <person name="Zhang L."/>
            <person name="Zhao G."/>
            <person name="Zheng H."/>
        </authorList>
    </citation>
    <scope>NUCLEOTIDE SEQUENCE [LARGE SCALE GENOMIC DNA]</scope>
    <source>
        <strain evidence="6 7">HCCB10007</strain>
    </source>
</reference>
<evidence type="ECO:0000256" key="1">
    <source>
        <dbReference type="ARBA" id="ARBA00004613"/>
    </source>
</evidence>
<dbReference type="SUPFAM" id="SSF117074">
    <property type="entry name" value="Hypothetical protein PA1324"/>
    <property type="match status" value="1"/>
</dbReference>
<evidence type="ECO:0000256" key="2">
    <source>
        <dbReference type="ARBA" id="ARBA00022525"/>
    </source>
</evidence>
<feature type="domain" description="SD-repeat containing protein B" evidence="5">
    <location>
        <begin position="115"/>
        <end position="187"/>
    </location>
</feature>
<dbReference type="Proteomes" id="UP000013968">
    <property type="component" value="Chromosome"/>
</dbReference>
<accession>R4SV09</accession>
<dbReference type="Gene3D" id="2.60.40.10">
    <property type="entry name" value="Immunoglobulins"/>
    <property type="match status" value="2"/>
</dbReference>
<keyword evidence="3" id="KW-0732">Signal</keyword>
<evidence type="ECO:0000256" key="4">
    <source>
        <dbReference type="SAM" id="Phobius"/>
    </source>
</evidence>
<keyword evidence="4" id="KW-0812">Transmembrane</keyword>
<comment type="subcellular location">
    <subcellularLocation>
        <location evidence="1">Secreted</location>
    </subcellularLocation>
</comment>
<protein>
    <recommendedName>
        <fullName evidence="5">SD-repeat containing protein B domain-containing protein</fullName>
    </recommendedName>
</protein>
<evidence type="ECO:0000256" key="3">
    <source>
        <dbReference type="ARBA" id="ARBA00022729"/>
    </source>
</evidence>
<evidence type="ECO:0000259" key="5">
    <source>
        <dbReference type="Pfam" id="PF17210"/>
    </source>
</evidence>
<feature type="transmembrane region" description="Helical" evidence="4">
    <location>
        <begin position="464"/>
        <end position="484"/>
    </location>
</feature>
<evidence type="ECO:0000313" key="6">
    <source>
        <dbReference type="EMBL" id="AGM07214.1"/>
    </source>
</evidence>
<dbReference type="InterPro" id="IPR033764">
    <property type="entry name" value="Sdr_B"/>
</dbReference>
<sequence length="491" mass="51568">MTVWFDEPSYLSTQLITVHARVTNKGTAVASRVIVNSAGNLSTTWWTPLSPPGVPIEPGQTVVGTADGYVTTTSGPVTLTVTAALLGDEVDANPADNTVTASVPVTHLSGGYRGTVYGDRDGDGTMDPGEALAGVKVYTSGGTPNVGRTTTTDTRGRFAFQDLPAGRYWTILESAEWYFVGPNVEVDGVADPDVVIRGTASAAKWLSVSMAFTRKTYRKNDVAQLRVTLANNGVAVLKNTTANCWATGSGELKTGDLSPDGPGVTVPAGATRVHVMTVRITGEAAAVGHLRVTCAIGAPPFVNGPPSVSATARTPGGMAPRVDGYLGRFLWKPQLGLPYSDPLPGVKVYLRNQVTGAVVARAVTGGNGGFTFRNVPADLYDFGIVGPWKMVYSDPEFVVRDGENGPGDNPYRHFYFVVPGPAQPDPDPVPAPKGREVLRPGPVPVATRPPAPHQPGLAETGVEVTWLALGGMITTMAGVALVLGSHRRRFR</sequence>
<keyword evidence="4" id="KW-0472">Membrane</keyword>
<organism evidence="6 7">
    <name type="scientific">Amycolatopsis keratiniphila</name>
    <dbReference type="NCBI Taxonomy" id="129921"/>
    <lineage>
        <taxon>Bacteria</taxon>
        <taxon>Bacillati</taxon>
        <taxon>Actinomycetota</taxon>
        <taxon>Actinomycetes</taxon>
        <taxon>Pseudonocardiales</taxon>
        <taxon>Pseudonocardiaceae</taxon>
        <taxon>Amycolatopsis</taxon>
        <taxon>Amycolatopsis japonica group</taxon>
    </lineage>
</organism>
<dbReference type="EMBL" id="CP003410">
    <property type="protein sequence ID" value="AGM07214.1"/>
    <property type="molecule type" value="Genomic_DNA"/>
</dbReference>
<gene>
    <name evidence="6" type="ORF">AORI_4630</name>
</gene>
<dbReference type="InterPro" id="IPR013783">
    <property type="entry name" value="Ig-like_fold"/>
</dbReference>